<protein>
    <submittedName>
        <fullName evidence="10">Na+/proline symporter</fullName>
    </submittedName>
</protein>
<comment type="subcellular location">
    <subcellularLocation>
        <location evidence="1">Membrane</location>
        <topology evidence="1">Multi-pass membrane protein</topology>
    </subcellularLocation>
</comment>
<evidence type="ECO:0000256" key="5">
    <source>
        <dbReference type="ARBA" id="ARBA00022847"/>
    </source>
</evidence>
<dbReference type="PANTHER" id="PTHR48086">
    <property type="entry name" value="SODIUM/PROLINE SYMPORTER-RELATED"/>
    <property type="match status" value="1"/>
</dbReference>
<feature type="transmembrane region" description="Helical" evidence="9">
    <location>
        <begin position="220"/>
        <end position="242"/>
    </location>
</feature>
<dbReference type="STRING" id="489703.SAMN04488038_10872"/>
<dbReference type="Proteomes" id="UP000199233">
    <property type="component" value="Unassembled WGS sequence"/>
</dbReference>
<dbReference type="InterPro" id="IPR050277">
    <property type="entry name" value="Sodium:Solute_Symporter"/>
</dbReference>
<evidence type="ECO:0000313" key="10">
    <source>
        <dbReference type="EMBL" id="SEQ58771.1"/>
    </source>
</evidence>
<dbReference type="Gene3D" id="1.20.1730.10">
    <property type="entry name" value="Sodium/glucose cotransporter"/>
    <property type="match status" value="1"/>
</dbReference>
<keyword evidence="4 9" id="KW-0812">Transmembrane</keyword>
<name>A0A1H9H8S7_9GAMM</name>
<evidence type="ECO:0000256" key="2">
    <source>
        <dbReference type="ARBA" id="ARBA00006434"/>
    </source>
</evidence>
<keyword evidence="3" id="KW-0813">Transport</keyword>
<proteinExistence type="inferred from homology"/>
<keyword evidence="7 9" id="KW-0472">Membrane</keyword>
<comment type="similarity">
    <text evidence="2 8">Belongs to the sodium:solute symporter (SSF) (TC 2.A.21) family.</text>
</comment>
<dbReference type="InterPro" id="IPR001734">
    <property type="entry name" value="Na/solute_symporter"/>
</dbReference>
<keyword evidence="6 9" id="KW-1133">Transmembrane helix</keyword>
<feature type="transmembrane region" description="Helical" evidence="9">
    <location>
        <begin position="117"/>
        <end position="136"/>
    </location>
</feature>
<feature type="transmembrane region" description="Helical" evidence="9">
    <location>
        <begin position="350"/>
        <end position="366"/>
    </location>
</feature>
<dbReference type="EMBL" id="FOFS01000008">
    <property type="protein sequence ID" value="SEQ58771.1"/>
    <property type="molecule type" value="Genomic_DNA"/>
</dbReference>
<feature type="transmembrane region" description="Helical" evidence="9">
    <location>
        <begin position="262"/>
        <end position="283"/>
    </location>
</feature>
<organism evidence="10 11">
    <name type="scientific">Solimonas aquatica</name>
    <dbReference type="NCBI Taxonomy" id="489703"/>
    <lineage>
        <taxon>Bacteria</taxon>
        <taxon>Pseudomonadati</taxon>
        <taxon>Pseudomonadota</taxon>
        <taxon>Gammaproteobacteria</taxon>
        <taxon>Nevskiales</taxon>
        <taxon>Nevskiaceae</taxon>
        <taxon>Solimonas</taxon>
    </lineage>
</organism>
<evidence type="ECO:0000313" key="11">
    <source>
        <dbReference type="Proteomes" id="UP000199233"/>
    </source>
</evidence>
<feature type="transmembrane region" description="Helical" evidence="9">
    <location>
        <begin position="179"/>
        <end position="200"/>
    </location>
</feature>
<feature type="transmembrane region" description="Helical" evidence="9">
    <location>
        <begin position="425"/>
        <end position="443"/>
    </location>
</feature>
<feature type="transmembrane region" description="Helical" evidence="9">
    <location>
        <begin position="148"/>
        <end position="167"/>
    </location>
</feature>
<gene>
    <name evidence="10" type="ORF">SAMN04488038_10872</name>
</gene>
<dbReference type="AlphaFoldDB" id="A0A1H9H8S7"/>
<evidence type="ECO:0000256" key="8">
    <source>
        <dbReference type="RuleBase" id="RU362091"/>
    </source>
</evidence>
<evidence type="ECO:0000256" key="7">
    <source>
        <dbReference type="ARBA" id="ARBA00023136"/>
    </source>
</evidence>
<dbReference type="GO" id="GO:0005886">
    <property type="term" value="C:plasma membrane"/>
    <property type="evidence" value="ECO:0007669"/>
    <property type="project" value="TreeGrafter"/>
</dbReference>
<dbReference type="RefSeq" id="WP_245732464.1">
    <property type="nucleotide sequence ID" value="NZ_FOFS01000008.1"/>
</dbReference>
<keyword evidence="11" id="KW-1185">Reference proteome</keyword>
<keyword evidence="5" id="KW-0769">Symport</keyword>
<reference evidence="10 11" key="1">
    <citation type="submission" date="2016-10" db="EMBL/GenBank/DDBJ databases">
        <authorList>
            <person name="de Groot N.N."/>
        </authorList>
    </citation>
    <scope>NUCLEOTIDE SEQUENCE [LARGE SCALE GENOMIC DNA]</scope>
    <source>
        <strain evidence="10 11">DSM 25927</strain>
    </source>
</reference>
<feature type="transmembrane region" description="Helical" evidence="9">
    <location>
        <begin position="400"/>
        <end position="419"/>
    </location>
</feature>
<accession>A0A1H9H8S7</accession>
<dbReference type="CDD" id="cd11474">
    <property type="entry name" value="SLC5sbd_CHT"/>
    <property type="match status" value="1"/>
</dbReference>
<evidence type="ECO:0000256" key="1">
    <source>
        <dbReference type="ARBA" id="ARBA00004141"/>
    </source>
</evidence>
<evidence type="ECO:0000256" key="6">
    <source>
        <dbReference type="ARBA" id="ARBA00022989"/>
    </source>
</evidence>
<feature type="transmembrane region" description="Helical" evidence="9">
    <location>
        <begin position="78"/>
        <end position="96"/>
    </location>
</feature>
<evidence type="ECO:0000256" key="9">
    <source>
        <dbReference type="SAM" id="Phobius"/>
    </source>
</evidence>
<dbReference type="PANTHER" id="PTHR48086:SF7">
    <property type="entry name" value="SODIUM-SOLUTE SYMPORTER-RELATED"/>
    <property type="match status" value="1"/>
</dbReference>
<dbReference type="PROSITE" id="PS50283">
    <property type="entry name" value="NA_SOLUT_SYMP_3"/>
    <property type="match status" value="1"/>
</dbReference>
<feature type="transmembrane region" description="Helical" evidence="9">
    <location>
        <begin position="303"/>
        <end position="329"/>
    </location>
</feature>
<dbReference type="Pfam" id="PF00474">
    <property type="entry name" value="SSF"/>
    <property type="match status" value="1"/>
</dbReference>
<dbReference type="InterPro" id="IPR038377">
    <property type="entry name" value="Na/Glc_symporter_sf"/>
</dbReference>
<evidence type="ECO:0000256" key="4">
    <source>
        <dbReference type="ARBA" id="ARBA00022692"/>
    </source>
</evidence>
<dbReference type="GO" id="GO:0015293">
    <property type="term" value="F:symporter activity"/>
    <property type="evidence" value="ECO:0007669"/>
    <property type="project" value="UniProtKB-KW"/>
</dbReference>
<evidence type="ECO:0000256" key="3">
    <source>
        <dbReference type="ARBA" id="ARBA00022448"/>
    </source>
</evidence>
<sequence length="466" mass="48710">MNLILASLLVYIVAQLAIAFAVARRPKSESDYLLAGRRLGPWLATFSVFATWFGAETCVGATSESYANGLSGATTDPFGYATGILIMGLLFAATLWKRGIMTFADLFRQRYGGRIETLATLVMIPSSVLWAAAQIRAMGQVVASASELGIFAAITAAAVVVIVYTAIGGMWADAVTDLVQGIVLILGVLGLAVVFFYSGGAERLAALPPERLTMMGEQSPLQWLETFLVPVLSTVAAGELVARVLAVRSPELARSSTIAASFLYLVIGMVPVLLGLGLMGQMGDTDPEQVLATYAQHSLSTPLYILFLGALVSAILSTLSGALLVAGSLAAHNLLLRHRPGLSEKAKVRANRLGVVIFGLAAYWLALSSDSIYELVQASSGFGSSGVLVIMLFSLWAPRLGGAASAAAALIASVSVYVLGTWQELPYPFFSSLAASLAAYLLFAPLRSGAVQGDSALAGGTARESS</sequence>